<protein>
    <submittedName>
        <fullName evidence="2">Uncharacterized protein</fullName>
    </submittedName>
</protein>
<name>A0A9X3SDV2_9ACTN</name>
<reference evidence="2" key="1">
    <citation type="submission" date="2021-10" db="EMBL/GenBank/DDBJ databases">
        <title>Streptomonospora sp. nov., isolated from mangrove soil.</title>
        <authorList>
            <person name="Chen X."/>
            <person name="Ge X."/>
            <person name="Liu W."/>
        </authorList>
    </citation>
    <scope>NUCLEOTIDE SEQUENCE</scope>
    <source>
        <strain evidence="2">S1-112</strain>
    </source>
</reference>
<dbReference type="AlphaFoldDB" id="A0A9X3SDV2"/>
<comment type="caution">
    <text evidence="2">The sequence shown here is derived from an EMBL/GenBank/DDBJ whole genome shotgun (WGS) entry which is preliminary data.</text>
</comment>
<evidence type="ECO:0000313" key="2">
    <source>
        <dbReference type="EMBL" id="MDA0564267.1"/>
    </source>
</evidence>
<feature type="compositionally biased region" description="Pro residues" evidence="1">
    <location>
        <begin position="139"/>
        <end position="149"/>
    </location>
</feature>
<keyword evidence="3" id="KW-1185">Reference proteome</keyword>
<evidence type="ECO:0000256" key="1">
    <source>
        <dbReference type="SAM" id="MobiDB-lite"/>
    </source>
</evidence>
<feature type="compositionally biased region" description="Low complexity" evidence="1">
    <location>
        <begin position="158"/>
        <end position="177"/>
    </location>
</feature>
<dbReference type="RefSeq" id="WP_270071555.1">
    <property type="nucleotide sequence ID" value="NZ_JAJAQC010000009.1"/>
</dbReference>
<accession>A0A9X3SDV2</accession>
<feature type="region of interest" description="Disordered" evidence="1">
    <location>
        <begin position="129"/>
        <end position="195"/>
    </location>
</feature>
<proteinExistence type="predicted"/>
<dbReference type="Proteomes" id="UP001140076">
    <property type="component" value="Unassembled WGS sequence"/>
</dbReference>
<organism evidence="2 3">
    <name type="scientific">Streptomonospora mangrovi</name>
    <dbReference type="NCBI Taxonomy" id="2883123"/>
    <lineage>
        <taxon>Bacteria</taxon>
        <taxon>Bacillati</taxon>
        <taxon>Actinomycetota</taxon>
        <taxon>Actinomycetes</taxon>
        <taxon>Streptosporangiales</taxon>
        <taxon>Nocardiopsidaceae</taxon>
        <taxon>Streptomonospora</taxon>
    </lineage>
</organism>
<dbReference type="EMBL" id="JAJAQC010000009">
    <property type="protein sequence ID" value="MDA0564267.1"/>
    <property type="molecule type" value="Genomic_DNA"/>
</dbReference>
<gene>
    <name evidence="2" type="ORF">LG943_08000</name>
</gene>
<feature type="compositionally biased region" description="Low complexity" evidence="1">
    <location>
        <begin position="129"/>
        <end position="138"/>
    </location>
</feature>
<sequence length="195" mass="19820">MTTPALAPSAAPARRVSLALDPLTHAELERAAGHRDVASYLYTLAGRYARWSELREWLTQLEAVYGPLPPEAIDRVHRQMLGLPRRADHPRTVSVAFSDSEFAALTTAAGDRPVAAYLRDLLGGLLADRPHSASTAPTDPDPSAAPPGAGPGGGCADGGCPDSAPVRPSGLAGPSGPASGGPHGTAAPGRPGSSG</sequence>
<evidence type="ECO:0000313" key="3">
    <source>
        <dbReference type="Proteomes" id="UP001140076"/>
    </source>
</evidence>